<keyword evidence="6 8" id="KW-0472">Membrane</keyword>
<feature type="compositionally biased region" description="Low complexity" evidence="7">
    <location>
        <begin position="190"/>
        <end position="217"/>
    </location>
</feature>
<dbReference type="Gene3D" id="3.30.60.20">
    <property type="match status" value="1"/>
</dbReference>
<feature type="region of interest" description="Disordered" evidence="7">
    <location>
        <begin position="186"/>
        <end position="217"/>
    </location>
</feature>
<feature type="domain" description="Phorbol-ester/DAG-type" evidence="9">
    <location>
        <begin position="4"/>
        <end position="53"/>
    </location>
</feature>
<dbReference type="Proteomes" id="UP000242180">
    <property type="component" value="Unassembled WGS sequence"/>
</dbReference>
<comment type="subcellular location">
    <subcellularLocation>
        <location evidence="1">Membrane</location>
        <topology evidence="1">Multi-pass membrane protein</topology>
    </subcellularLocation>
</comment>
<dbReference type="GO" id="GO:0007031">
    <property type="term" value="P:peroxisome organization"/>
    <property type="evidence" value="ECO:0007669"/>
    <property type="project" value="UniProtKB-ARBA"/>
</dbReference>
<dbReference type="PANTHER" id="PTHR28304:SF2">
    <property type="entry name" value="PEROXISOMAL MEMBRANE PROTEIN PEX29"/>
    <property type="match status" value="1"/>
</dbReference>
<sequence length="517" mass="57630">MANDHRFEEASFGRLTYCDACHGLLWGLRHQGLKCKDCSQVCHQGCEARVPKCPIKKGSSPSTLRSLSTTLKSGTTTSEQIQNVIVSAAIQAADSTDPPSEYLANLPPLNPQVSAKNFARFASRCGPMFWFRDALLLLLSWEKPIDTMVAMVIYCMLCLYPKLLLFIPQAGLLHLMMRFYQQRHQRSTHPTTSSGSPASMSPSTSPSTRSDAGSMHAGPAAAATTASAATAATAAGVAAAPQPATSRRSAFVYNFATSLFPAIDETSPEYLRNMQNLQNMMGEVSDLYDAAVANMHYVDWSNEAETMRLLQLVLASTIGLALLVWFVPFHMICLVGGLSLFMVNTRFAKIVLKEFLPHAMEYGQTQLDLATQWYTQLEKQHSQASRVHETSLFENQRWWTGSGFAPQMLENERSPWSDLSGTVQLPPKEDMPAPKGYRWIQDDWRLDTTGPWVDDSVGVEFLVSPEEGGWVYTNNSWEYSGNQRGGNTDRQNRLTRRRRWVRQCVRIPDPPSVEPSN</sequence>
<evidence type="ECO:0000256" key="3">
    <source>
        <dbReference type="ARBA" id="ARBA00022723"/>
    </source>
</evidence>
<dbReference type="Pfam" id="PF00130">
    <property type="entry name" value="C1_1"/>
    <property type="match status" value="1"/>
</dbReference>
<dbReference type="SMART" id="SM00693">
    <property type="entry name" value="DysFN"/>
    <property type="match status" value="1"/>
</dbReference>
<dbReference type="STRING" id="13706.A0A1X2HN98"/>
<reference evidence="10 11" key="1">
    <citation type="submission" date="2016-07" db="EMBL/GenBank/DDBJ databases">
        <title>Pervasive Adenine N6-methylation of Active Genes in Fungi.</title>
        <authorList>
            <consortium name="DOE Joint Genome Institute"/>
            <person name="Mondo S.J."/>
            <person name="Dannebaum R.O."/>
            <person name="Kuo R.C."/>
            <person name="Labutti K."/>
            <person name="Haridas S."/>
            <person name="Kuo A."/>
            <person name="Salamov A."/>
            <person name="Ahrendt S.R."/>
            <person name="Lipzen A."/>
            <person name="Sullivan W."/>
            <person name="Andreopoulos W.B."/>
            <person name="Clum A."/>
            <person name="Lindquist E."/>
            <person name="Daum C."/>
            <person name="Ramamoorthy G.K."/>
            <person name="Gryganskyi A."/>
            <person name="Culley D."/>
            <person name="Magnuson J.K."/>
            <person name="James T.Y."/>
            <person name="O'Malley M.A."/>
            <person name="Stajich J.E."/>
            <person name="Spatafora J.W."/>
            <person name="Visel A."/>
            <person name="Grigoriev I.V."/>
        </authorList>
    </citation>
    <scope>NUCLEOTIDE SEQUENCE [LARGE SCALE GENOMIC DNA]</scope>
    <source>
        <strain evidence="10 11">NRRL 2496</strain>
    </source>
</reference>
<dbReference type="InterPro" id="IPR052816">
    <property type="entry name" value="Peroxisomal_Membrane_PEX28-32"/>
</dbReference>
<accession>A0A1X2HN98</accession>
<evidence type="ECO:0000256" key="2">
    <source>
        <dbReference type="ARBA" id="ARBA00022692"/>
    </source>
</evidence>
<dbReference type="EMBL" id="MCGN01000002">
    <property type="protein sequence ID" value="ORZ00772.1"/>
    <property type="molecule type" value="Genomic_DNA"/>
</dbReference>
<keyword evidence="3" id="KW-0479">Metal-binding</keyword>
<keyword evidence="4" id="KW-0862">Zinc</keyword>
<dbReference type="InterPro" id="IPR002219">
    <property type="entry name" value="PKC_DAG/PE"/>
</dbReference>
<keyword evidence="2 8" id="KW-0812">Transmembrane</keyword>
<evidence type="ECO:0000256" key="4">
    <source>
        <dbReference type="ARBA" id="ARBA00022833"/>
    </source>
</evidence>
<evidence type="ECO:0000256" key="7">
    <source>
        <dbReference type="SAM" id="MobiDB-lite"/>
    </source>
</evidence>
<feature type="transmembrane region" description="Helical" evidence="8">
    <location>
        <begin position="312"/>
        <end position="343"/>
    </location>
</feature>
<evidence type="ECO:0000256" key="8">
    <source>
        <dbReference type="SAM" id="Phobius"/>
    </source>
</evidence>
<dbReference type="SMART" id="SM00109">
    <property type="entry name" value="C1"/>
    <property type="match status" value="1"/>
</dbReference>
<dbReference type="CDD" id="cd00029">
    <property type="entry name" value="C1"/>
    <property type="match status" value="1"/>
</dbReference>
<feature type="transmembrane region" description="Helical" evidence="8">
    <location>
        <begin position="151"/>
        <end position="176"/>
    </location>
</feature>
<dbReference type="OMA" id="SRCGPMF"/>
<dbReference type="PROSITE" id="PS00479">
    <property type="entry name" value="ZF_DAG_PE_1"/>
    <property type="match status" value="1"/>
</dbReference>
<organism evidence="10 11">
    <name type="scientific">Syncephalastrum racemosum</name>
    <name type="common">Filamentous fungus</name>
    <dbReference type="NCBI Taxonomy" id="13706"/>
    <lineage>
        <taxon>Eukaryota</taxon>
        <taxon>Fungi</taxon>
        <taxon>Fungi incertae sedis</taxon>
        <taxon>Mucoromycota</taxon>
        <taxon>Mucoromycotina</taxon>
        <taxon>Mucoromycetes</taxon>
        <taxon>Mucorales</taxon>
        <taxon>Syncephalastraceae</taxon>
        <taxon>Syncephalastrum</taxon>
    </lineage>
</organism>
<dbReference type="GO" id="GO:0005778">
    <property type="term" value="C:peroxisomal membrane"/>
    <property type="evidence" value="ECO:0007669"/>
    <property type="project" value="TreeGrafter"/>
</dbReference>
<protein>
    <submittedName>
        <fullName evidence="10">Integral peroxisomal membrane peroxin-domain-containing protein</fullName>
    </submittedName>
</protein>
<dbReference type="InParanoid" id="A0A1X2HN98"/>
<evidence type="ECO:0000256" key="6">
    <source>
        <dbReference type="ARBA" id="ARBA00023136"/>
    </source>
</evidence>
<dbReference type="InterPro" id="IPR010482">
    <property type="entry name" value="TECPR1-like_DysF"/>
</dbReference>
<dbReference type="AlphaFoldDB" id="A0A1X2HN98"/>
<name>A0A1X2HN98_SYNRA</name>
<keyword evidence="11" id="KW-1185">Reference proteome</keyword>
<keyword evidence="5 8" id="KW-1133">Transmembrane helix</keyword>
<evidence type="ECO:0000256" key="5">
    <source>
        <dbReference type="ARBA" id="ARBA00022989"/>
    </source>
</evidence>
<dbReference type="InterPro" id="IPR046349">
    <property type="entry name" value="C1-like_sf"/>
</dbReference>
<gene>
    <name evidence="10" type="ORF">BCR43DRAFT_452920</name>
</gene>
<evidence type="ECO:0000259" key="9">
    <source>
        <dbReference type="PROSITE" id="PS50081"/>
    </source>
</evidence>
<proteinExistence type="predicted"/>
<evidence type="ECO:0000313" key="11">
    <source>
        <dbReference type="Proteomes" id="UP000242180"/>
    </source>
</evidence>
<dbReference type="InterPro" id="IPR006614">
    <property type="entry name" value="Peroxin/Ferlin"/>
</dbReference>
<dbReference type="PANTHER" id="PTHR28304">
    <property type="entry name" value="PEROXISOMAL MEMBRANE PROTEIN PEX29"/>
    <property type="match status" value="1"/>
</dbReference>
<dbReference type="GO" id="GO:0046872">
    <property type="term" value="F:metal ion binding"/>
    <property type="evidence" value="ECO:0007669"/>
    <property type="project" value="UniProtKB-KW"/>
</dbReference>
<evidence type="ECO:0000313" key="10">
    <source>
        <dbReference type="EMBL" id="ORZ00772.1"/>
    </source>
</evidence>
<dbReference type="PROSITE" id="PS50081">
    <property type="entry name" value="ZF_DAG_PE_2"/>
    <property type="match status" value="1"/>
</dbReference>
<dbReference type="SUPFAM" id="SSF57889">
    <property type="entry name" value="Cysteine-rich domain"/>
    <property type="match status" value="1"/>
</dbReference>
<evidence type="ECO:0000256" key="1">
    <source>
        <dbReference type="ARBA" id="ARBA00004141"/>
    </source>
</evidence>
<comment type="caution">
    <text evidence="10">The sequence shown here is derived from an EMBL/GenBank/DDBJ whole genome shotgun (WGS) entry which is preliminary data.</text>
</comment>
<dbReference type="Pfam" id="PF06398">
    <property type="entry name" value="Pex24p"/>
    <property type="match status" value="1"/>
</dbReference>
<dbReference type="OrthoDB" id="74314at2759"/>